<accession>A7RFT5</accession>
<dbReference type="KEGG" id="nve:5521957"/>
<dbReference type="PANTHER" id="PTHR15066:SF0">
    <property type="entry name" value="TRANSMEMBRANE PROTEIN 187"/>
    <property type="match status" value="1"/>
</dbReference>
<dbReference type="Proteomes" id="UP000001593">
    <property type="component" value="Unassembled WGS sequence"/>
</dbReference>
<dbReference type="OMA" id="FLAMPCN"/>
<feature type="non-terminal residue" evidence="2">
    <location>
        <position position="247"/>
    </location>
</feature>
<keyword evidence="3" id="KW-1185">Reference proteome</keyword>
<evidence type="ECO:0000313" key="3">
    <source>
        <dbReference type="Proteomes" id="UP000001593"/>
    </source>
</evidence>
<reference evidence="2 3" key="1">
    <citation type="journal article" date="2007" name="Science">
        <title>Sea anemone genome reveals ancestral eumetazoan gene repertoire and genomic organization.</title>
        <authorList>
            <person name="Putnam N.H."/>
            <person name="Srivastava M."/>
            <person name="Hellsten U."/>
            <person name="Dirks B."/>
            <person name="Chapman J."/>
            <person name="Salamov A."/>
            <person name="Terry A."/>
            <person name="Shapiro H."/>
            <person name="Lindquist E."/>
            <person name="Kapitonov V.V."/>
            <person name="Jurka J."/>
            <person name="Genikhovich G."/>
            <person name="Grigoriev I.V."/>
            <person name="Lucas S.M."/>
            <person name="Steele R.E."/>
            <person name="Finnerty J.R."/>
            <person name="Technau U."/>
            <person name="Martindale M.Q."/>
            <person name="Rokhsar D.S."/>
        </authorList>
    </citation>
    <scope>NUCLEOTIDE SEQUENCE [LARGE SCALE GENOMIC DNA]</scope>
    <source>
        <strain evidence="3">CH2 X CH6</strain>
    </source>
</reference>
<dbReference type="Pfam" id="PF15100">
    <property type="entry name" value="TMEM187"/>
    <property type="match status" value="1"/>
</dbReference>
<dbReference type="InParanoid" id="A7RFT5"/>
<dbReference type="EMBL" id="DS469508">
    <property type="protein sequence ID" value="EDO49776.1"/>
    <property type="molecule type" value="Genomic_DNA"/>
</dbReference>
<feature type="transmembrane region" description="Helical" evidence="1">
    <location>
        <begin position="193"/>
        <end position="210"/>
    </location>
</feature>
<evidence type="ECO:0008006" key="4">
    <source>
        <dbReference type="Google" id="ProtNLM"/>
    </source>
</evidence>
<dbReference type="PhylomeDB" id="A7RFT5"/>
<feature type="transmembrane region" description="Helical" evidence="1">
    <location>
        <begin position="7"/>
        <end position="25"/>
    </location>
</feature>
<dbReference type="PANTHER" id="PTHR15066">
    <property type="entry name" value="TRANSMEMBRANE PROTEIN 187"/>
    <property type="match status" value="1"/>
</dbReference>
<gene>
    <name evidence="2" type="ORF">NEMVEDRAFT_v1g79611</name>
</gene>
<feature type="transmembrane region" description="Helical" evidence="1">
    <location>
        <begin position="82"/>
        <end position="102"/>
    </location>
</feature>
<sequence length="247" mass="28806">MLYGSLFYVLVPLCLAASITLYGVLDRAKVELGFEHYTEKADPNSMLKMPANALVNFGYLILGIYWILVTKKTQQKLKEEAFFYYVFSWLAVFYSAVQFGRIVTQTRVFAILDQWLTLPFFAWVVCWNEYVYRDYLWQSSRFMFIMRLSILSYAAALFHDQGFEFSLGLHILAAVAYSVRTQTRIGNKTSLKYFVYACVSCSGFVFLKLADHYLGQFDIFQRFSGHFWSKIADIGQIYCVLKYFQSL</sequence>
<dbReference type="HOGENOM" id="CLU_093204_0_0_1"/>
<dbReference type="AlphaFoldDB" id="A7RFT5"/>
<keyword evidence="1" id="KW-1133">Transmembrane helix</keyword>
<proteinExistence type="predicted"/>
<dbReference type="OrthoDB" id="5973769at2759"/>
<protein>
    <recommendedName>
        <fullName evidence="4">Transmembrane protein 187</fullName>
    </recommendedName>
</protein>
<dbReference type="STRING" id="45351.A7RFT5"/>
<evidence type="ECO:0000256" key="1">
    <source>
        <dbReference type="SAM" id="Phobius"/>
    </source>
</evidence>
<keyword evidence="1" id="KW-0472">Membrane</keyword>
<feature type="transmembrane region" description="Helical" evidence="1">
    <location>
        <begin position="53"/>
        <end position="70"/>
    </location>
</feature>
<dbReference type="GO" id="GO:0030133">
    <property type="term" value="C:transport vesicle"/>
    <property type="evidence" value="ECO:0000318"/>
    <property type="project" value="GO_Central"/>
</dbReference>
<name>A7RFT5_NEMVE</name>
<evidence type="ECO:0000313" key="2">
    <source>
        <dbReference type="EMBL" id="EDO49776.1"/>
    </source>
</evidence>
<organism evidence="2 3">
    <name type="scientific">Nematostella vectensis</name>
    <name type="common">Starlet sea anemone</name>
    <dbReference type="NCBI Taxonomy" id="45351"/>
    <lineage>
        <taxon>Eukaryota</taxon>
        <taxon>Metazoa</taxon>
        <taxon>Cnidaria</taxon>
        <taxon>Anthozoa</taxon>
        <taxon>Hexacorallia</taxon>
        <taxon>Actiniaria</taxon>
        <taxon>Edwardsiidae</taxon>
        <taxon>Nematostella</taxon>
    </lineage>
</organism>
<dbReference type="InterPro" id="IPR028066">
    <property type="entry name" value="TMEM187"/>
</dbReference>
<keyword evidence="1" id="KW-0812">Transmembrane</keyword>
<dbReference type="eggNOG" id="ENOG502QUS7">
    <property type="taxonomic scope" value="Eukaryota"/>
</dbReference>
<feature type="transmembrane region" description="Helical" evidence="1">
    <location>
        <begin position="108"/>
        <end position="130"/>
    </location>
</feature>